<reference evidence="2" key="1">
    <citation type="submission" date="2021-09" db="EMBL/GenBank/DDBJ databases">
        <authorList>
            <consortium name="AG Swart"/>
            <person name="Singh M."/>
            <person name="Singh A."/>
            <person name="Seah K."/>
            <person name="Emmerich C."/>
        </authorList>
    </citation>
    <scope>NUCLEOTIDE SEQUENCE</scope>
    <source>
        <strain evidence="2">ATCC30299</strain>
    </source>
</reference>
<evidence type="ECO:0000256" key="1">
    <source>
        <dbReference type="SAM" id="Phobius"/>
    </source>
</evidence>
<evidence type="ECO:0000313" key="3">
    <source>
        <dbReference type="Proteomes" id="UP001162131"/>
    </source>
</evidence>
<organism evidence="2 3">
    <name type="scientific">Blepharisma stoltei</name>
    <dbReference type="NCBI Taxonomy" id="1481888"/>
    <lineage>
        <taxon>Eukaryota</taxon>
        <taxon>Sar</taxon>
        <taxon>Alveolata</taxon>
        <taxon>Ciliophora</taxon>
        <taxon>Postciliodesmatophora</taxon>
        <taxon>Heterotrichea</taxon>
        <taxon>Heterotrichida</taxon>
        <taxon>Blepharismidae</taxon>
        <taxon>Blepharisma</taxon>
    </lineage>
</organism>
<dbReference type="Proteomes" id="UP001162131">
    <property type="component" value="Unassembled WGS sequence"/>
</dbReference>
<proteinExistence type="predicted"/>
<feature type="transmembrane region" description="Helical" evidence="1">
    <location>
        <begin position="150"/>
        <end position="169"/>
    </location>
</feature>
<feature type="transmembrane region" description="Helical" evidence="1">
    <location>
        <begin position="92"/>
        <end position="110"/>
    </location>
</feature>
<sequence>MEDNKDNATTPLLPIANNPALDLKQFGAPLGPLLKQHMGVRTQIKAAPMPGKFTLSSLVLTMAASQSLFGMIAAFVFWIFDTILVPLIWPLWWLPVAAAAVYIVCFLIIWRFKKRLRVSSSCILFVATLMFSEAVLVAFIAMFWKAELVALLLALYAVSMYACAMYSQLALGHYRYNGGRAVALFIFIGFFVLMAIFLDKWILIPMCICGSVVAIYEFFIIEKIARLLEKHEGEEKFLDAVFYNLMVYKQKISWFLIVFTIWVRVYKACNKKPLHETTESTAVTTSGASVTKSV</sequence>
<gene>
    <name evidence="2" type="ORF">BSTOLATCC_MIC18712</name>
</gene>
<keyword evidence="3" id="KW-1185">Reference proteome</keyword>
<name>A0AAU9IPD3_9CILI</name>
<dbReference type="AlphaFoldDB" id="A0AAU9IPD3"/>
<comment type="caution">
    <text evidence="2">The sequence shown here is derived from an EMBL/GenBank/DDBJ whole genome shotgun (WGS) entry which is preliminary data.</text>
</comment>
<protein>
    <submittedName>
        <fullName evidence="2">Uncharacterized protein</fullName>
    </submittedName>
</protein>
<evidence type="ECO:0000313" key="2">
    <source>
        <dbReference type="EMBL" id="CAG9317466.1"/>
    </source>
</evidence>
<feature type="transmembrane region" description="Helical" evidence="1">
    <location>
        <begin position="203"/>
        <end position="221"/>
    </location>
</feature>
<dbReference type="EMBL" id="CAJZBQ010000018">
    <property type="protein sequence ID" value="CAG9317466.1"/>
    <property type="molecule type" value="Genomic_DNA"/>
</dbReference>
<feature type="transmembrane region" description="Helical" evidence="1">
    <location>
        <begin position="122"/>
        <end position="144"/>
    </location>
</feature>
<feature type="transmembrane region" description="Helical" evidence="1">
    <location>
        <begin position="181"/>
        <end position="197"/>
    </location>
</feature>
<feature type="transmembrane region" description="Helical" evidence="1">
    <location>
        <begin position="58"/>
        <end position="80"/>
    </location>
</feature>
<accession>A0AAU9IPD3</accession>
<keyword evidence="1" id="KW-0472">Membrane</keyword>
<keyword evidence="1" id="KW-1133">Transmembrane helix</keyword>
<keyword evidence="1" id="KW-0812">Transmembrane</keyword>